<dbReference type="RefSeq" id="WP_167963709.1">
    <property type="nucleotide sequence ID" value="NZ_JAATJJ010000001.1"/>
</dbReference>
<dbReference type="SUPFAM" id="SSF82185">
    <property type="entry name" value="Histone H3 K4-specific methyltransferase SET7/9 N-terminal domain"/>
    <property type="match status" value="1"/>
</dbReference>
<dbReference type="EMBL" id="JAATJJ010000001">
    <property type="protein sequence ID" value="NJB71693.1"/>
    <property type="molecule type" value="Genomic_DNA"/>
</dbReference>
<reference evidence="2 3" key="1">
    <citation type="submission" date="2020-03" db="EMBL/GenBank/DDBJ databases">
        <title>Genomic Encyclopedia of Type Strains, Phase IV (KMG-IV): sequencing the most valuable type-strain genomes for metagenomic binning, comparative biology and taxonomic classification.</title>
        <authorList>
            <person name="Goeker M."/>
        </authorList>
    </citation>
    <scope>NUCLEOTIDE SEQUENCE [LARGE SCALE GENOMIC DNA]</scope>
    <source>
        <strain evidence="2 3">DSM 29762</strain>
    </source>
</reference>
<dbReference type="Proteomes" id="UP000590442">
    <property type="component" value="Unassembled WGS sequence"/>
</dbReference>
<organism evidence="2 3">
    <name type="scientific">Saonia flava</name>
    <dbReference type="NCBI Taxonomy" id="523696"/>
    <lineage>
        <taxon>Bacteria</taxon>
        <taxon>Pseudomonadati</taxon>
        <taxon>Bacteroidota</taxon>
        <taxon>Flavobacteriia</taxon>
        <taxon>Flavobacteriales</taxon>
        <taxon>Flavobacteriaceae</taxon>
        <taxon>Saonia</taxon>
    </lineage>
</organism>
<protein>
    <submittedName>
        <fullName evidence="2">Antitoxin component YwqK of YwqJK toxin-antitoxin module</fullName>
    </submittedName>
</protein>
<feature type="chain" id="PRO_5032975992" evidence="1">
    <location>
        <begin position="20"/>
        <end position="117"/>
    </location>
</feature>
<dbReference type="AlphaFoldDB" id="A0A846QZS9"/>
<keyword evidence="1" id="KW-0732">Signal</keyword>
<evidence type="ECO:0000313" key="3">
    <source>
        <dbReference type="Proteomes" id="UP000590442"/>
    </source>
</evidence>
<evidence type="ECO:0000256" key="1">
    <source>
        <dbReference type="SAM" id="SignalP"/>
    </source>
</evidence>
<comment type="caution">
    <text evidence="2">The sequence shown here is derived from an EMBL/GenBank/DDBJ whole genome shotgun (WGS) entry which is preliminary data.</text>
</comment>
<proteinExistence type="predicted"/>
<keyword evidence="3" id="KW-1185">Reference proteome</keyword>
<accession>A0A846QZS9</accession>
<feature type="signal peptide" evidence="1">
    <location>
        <begin position="1"/>
        <end position="19"/>
    </location>
</feature>
<name>A0A846QZS9_9FLAO</name>
<dbReference type="Gene3D" id="2.20.110.10">
    <property type="entry name" value="Histone H3 K4-specific methyltransferase SET7/9 N-terminal domain"/>
    <property type="match status" value="1"/>
</dbReference>
<evidence type="ECO:0000313" key="2">
    <source>
        <dbReference type="EMBL" id="NJB71693.1"/>
    </source>
</evidence>
<sequence>MKKAILFLAVIFSISTIYAQGEKPTFKKEGDLVKATYFHGNGEVAQMGYFLNGELHGEWKMFNEEGLKISSGEYLNGKKTGKWFFWKGEELQEVDFVDSRIVNVTKWNNSEPVVLNK</sequence>
<gene>
    <name evidence="2" type="ORF">GGR42_002155</name>
</gene>